<keyword evidence="2" id="KW-1185">Reference proteome</keyword>
<reference evidence="1" key="1">
    <citation type="submission" date="2022-03" db="EMBL/GenBank/DDBJ databases">
        <authorList>
            <person name="Martin C."/>
        </authorList>
    </citation>
    <scope>NUCLEOTIDE SEQUENCE</scope>
</reference>
<proteinExistence type="predicted"/>
<gene>
    <name evidence="1" type="ORF">OFUS_LOCUS24140</name>
</gene>
<name>A0A8J1TBM6_OWEFU</name>
<sequence length="147" mass="16449">MGSGERRRGRPRQLNLTTKGKLSILLLIFGSIVCFIGIMFTSVLCNFSKMNPFCIIGPILLGIGGCLAIGGIIIRIVYKNDLEVKNTTVTPHLQVQVPTNQLRMPTNQLQMPSNQLQMPNYQQQMPNNQLQEPEPTITLASDVYDKY</sequence>
<organism evidence="1 2">
    <name type="scientific">Owenia fusiformis</name>
    <name type="common">Polychaete worm</name>
    <dbReference type="NCBI Taxonomy" id="6347"/>
    <lineage>
        <taxon>Eukaryota</taxon>
        <taxon>Metazoa</taxon>
        <taxon>Spiralia</taxon>
        <taxon>Lophotrochozoa</taxon>
        <taxon>Annelida</taxon>
        <taxon>Polychaeta</taxon>
        <taxon>Sedentaria</taxon>
        <taxon>Canalipalpata</taxon>
        <taxon>Sabellida</taxon>
        <taxon>Oweniida</taxon>
        <taxon>Oweniidae</taxon>
        <taxon>Owenia</taxon>
    </lineage>
</organism>
<accession>A0A8J1TBM6</accession>
<dbReference type="Proteomes" id="UP000749559">
    <property type="component" value="Unassembled WGS sequence"/>
</dbReference>
<protein>
    <submittedName>
        <fullName evidence="1">Uncharacterized protein</fullName>
    </submittedName>
</protein>
<dbReference type="EMBL" id="CAIIXF020000011">
    <property type="protein sequence ID" value="CAH1800222.1"/>
    <property type="molecule type" value="Genomic_DNA"/>
</dbReference>
<comment type="caution">
    <text evidence="1">The sequence shown here is derived from an EMBL/GenBank/DDBJ whole genome shotgun (WGS) entry which is preliminary data.</text>
</comment>
<evidence type="ECO:0000313" key="2">
    <source>
        <dbReference type="Proteomes" id="UP000749559"/>
    </source>
</evidence>
<dbReference type="AlphaFoldDB" id="A0A8J1TBM6"/>
<evidence type="ECO:0000313" key="1">
    <source>
        <dbReference type="EMBL" id="CAH1800222.1"/>
    </source>
</evidence>